<dbReference type="EMBL" id="KN846963">
    <property type="protein sequence ID" value="KIW62414.1"/>
    <property type="molecule type" value="Genomic_DNA"/>
</dbReference>
<reference evidence="2 3" key="1">
    <citation type="submission" date="2015-01" db="EMBL/GenBank/DDBJ databases">
        <title>The Genome Sequence of Capronia semiimmersa CBS27337.</title>
        <authorList>
            <consortium name="The Broad Institute Genomics Platform"/>
            <person name="Cuomo C."/>
            <person name="de Hoog S."/>
            <person name="Gorbushina A."/>
            <person name="Stielow B."/>
            <person name="Teixiera M."/>
            <person name="Abouelleil A."/>
            <person name="Chapman S.B."/>
            <person name="Priest M."/>
            <person name="Young S.K."/>
            <person name="Wortman J."/>
            <person name="Nusbaum C."/>
            <person name="Birren B."/>
        </authorList>
    </citation>
    <scope>NUCLEOTIDE SEQUENCE [LARGE SCALE GENOMIC DNA]</scope>
    <source>
        <strain evidence="2 3">CBS 27337</strain>
    </source>
</reference>
<feature type="compositionally biased region" description="Basic and acidic residues" evidence="1">
    <location>
        <begin position="290"/>
        <end position="308"/>
    </location>
</feature>
<proteinExistence type="predicted"/>
<protein>
    <submittedName>
        <fullName evidence="2">Uncharacterized protein</fullName>
    </submittedName>
</protein>
<feature type="compositionally biased region" description="Acidic residues" evidence="1">
    <location>
        <begin position="272"/>
        <end position="289"/>
    </location>
</feature>
<feature type="region of interest" description="Disordered" evidence="1">
    <location>
        <begin position="190"/>
        <end position="235"/>
    </location>
</feature>
<feature type="compositionally biased region" description="Polar residues" evidence="1">
    <location>
        <begin position="220"/>
        <end position="232"/>
    </location>
</feature>
<dbReference type="AlphaFoldDB" id="A0A0D2FQY4"/>
<sequence>MTPLTNPPSSVSASPDDQAFSTPPQISSLQIRAEDIELPPSPRDDDSEIPPSPSPRSSPSKSSETLPKYGHHLSQSTTPSRPRASSPQRRMRPLSVGGTISAPPMQRAHSSPGVDASGRYITPYGAPRRPESPLHSGRRRSPLRIAMEEPYPGKPAWSGLVIEPNIPENEELAFAADGDVAQPSPIYSFSNTFPRARRRTAQPLHQSASAPSLHARAVSPNVSGRNSPSPSYGAQKYTYEQYPVYSVSSASSMPSTPTSLRSRSPSISSLETIEDAPDAEEAAILEEEEAKLRGEDGDAGESRRRSSLEIRGSNLRSNKERKRWSVCGAERRADFSLEPIEE</sequence>
<accession>A0A0D2FQY4</accession>
<gene>
    <name evidence="2" type="ORF">PV04_10592</name>
</gene>
<name>A0A0D2FQY4_9EURO</name>
<evidence type="ECO:0000256" key="1">
    <source>
        <dbReference type="SAM" id="MobiDB-lite"/>
    </source>
</evidence>
<dbReference type="HOGENOM" id="CLU_046290_2_0_1"/>
<feature type="compositionally biased region" description="Low complexity" evidence="1">
    <location>
        <begin position="74"/>
        <end position="88"/>
    </location>
</feature>
<keyword evidence="3" id="KW-1185">Reference proteome</keyword>
<feature type="compositionally biased region" description="Polar residues" evidence="1">
    <location>
        <begin position="7"/>
        <end position="30"/>
    </location>
</feature>
<evidence type="ECO:0000313" key="2">
    <source>
        <dbReference type="EMBL" id="KIW62414.1"/>
    </source>
</evidence>
<dbReference type="STRING" id="5601.A0A0D2FQY4"/>
<evidence type="ECO:0000313" key="3">
    <source>
        <dbReference type="Proteomes" id="UP000054266"/>
    </source>
</evidence>
<organism evidence="2 3">
    <name type="scientific">Phialophora macrospora</name>
    <dbReference type="NCBI Taxonomy" id="1851006"/>
    <lineage>
        <taxon>Eukaryota</taxon>
        <taxon>Fungi</taxon>
        <taxon>Dikarya</taxon>
        <taxon>Ascomycota</taxon>
        <taxon>Pezizomycotina</taxon>
        <taxon>Eurotiomycetes</taxon>
        <taxon>Chaetothyriomycetidae</taxon>
        <taxon>Chaetothyriales</taxon>
        <taxon>Herpotrichiellaceae</taxon>
        <taxon>Phialophora</taxon>
    </lineage>
</organism>
<feature type="compositionally biased region" description="Low complexity" evidence="1">
    <location>
        <begin position="247"/>
        <end position="271"/>
    </location>
</feature>
<feature type="region of interest" description="Disordered" evidence="1">
    <location>
        <begin position="1"/>
        <end position="142"/>
    </location>
</feature>
<dbReference type="Proteomes" id="UP000054266">
    <property type="component" value="Unassembled WGS sequence"/>
</dbReference>
<feature type="region of interest" description="Disordered" evidence="1">
    <location>
        <begin position="247"/>
        <end position="324"/>
    </location>
</feature>